<name>A0ABV6YS77_UNCC1</name>
<sequence length="66" mass="7582">MKFAIARIVKNPLSISGIKAVACHGEGRNQPIEKMKMEKDTNYLTKSEIVLKESNLRKLLYNKLYD</sequence>
<dbReference type="Proteomes" id="UP001594351">
    <property type="component" value="Unassembled WGS sequence"/>
</dbReference>
<proteinExistence type="predicted"/>
<protein>
    <submittedName>
        <fullName evidence="1">Uncharacterized protein</fullName>
    </submittedName>
</protein>
<dbReference type="EMBL" id="JBHPBY010000018">
    <property type="protein sequence ID" value="MFC1849057.1"/>
    <property type="molecule type" value="Genomic_DNA"/>
</dbReference>
<accession>A0ABV6YS77</accession>
<organism evidence="1 2">
    <name type="scientific">candidate division CSSED10-310 bacterium</name>
    <dbReference type="NCBI Taxonomy" id="2855610"/>
    <lineage>
        <taxon>Bacteria</taxon>
        <taxon>Bacteria division CSSED10-310</taxon>
    </lineage>
</organism>
<keyword evidence="2" id="KW-1185">Reference proteome</keyword>
<reference evidence="1 2" key="1">
    <citation type="submission" date="2024-09" db="EMBL/GenBank/DDBJ databases">
        <title>Laminarin stimulates single cell rates of sulfate reduction while oxygen inhibits transcriptomic activity in coastal marine sediment.</title>
        <authorList>
            <person name="Lindsay M."/>
            <person name="Orcutt B."/>
            <person name="Emerson D."/>
            <person name="Stepanauskas R."/>
            <person name="D'Angelo T."/>
        </authorList>
    </citation>
    <scope>NUCLEOTIDE SEQUENCE [LARGE SCALE GENOMIC DNA]</scope>
    <source>
        <strain evidence="1">SAG AM-311-K15</strain>
    </source>
</reference>
<gene>
    <name evidence="1" type="ORF">ACFL27_02500</name>
</gene>
<evidence type="ECO:0000313" key="1">
    <source>
        <dbReference type="EMBL" id="MFC1849057.1"/>
    </source>
</evidence>
<comment type="caution">
    <text evidence="1">The sequence shown here is derived from an EMBL/GenBank/DDBJ whole genome shotgun (WGS) entry which is preliminary data.</text>
</comment>
<evidence type="ECO:0000313" key="2">
    <source>
        <dbReference type="Proteomes" id="UP001594351"/>
    </source>
</evidence>